<protein>
    <recommendedName>
        <fullName evidence="4">Zinc finger CCHC domain-containing protein 10</fullName>
    </recommendedName>
</protein>
<dbReference type="AlphaFoldDB" id="A0A8T0D1C1"/>
<accession>A0A8T0D1C1</accession>
<dbReference type="GO" id="GO:0003676">
    <property type="term" value="F:nucleic acid binding"/>
    <property type="evidence" value="ECO:0007669"/>
    <property type="project" value="InterPro"/>
</dbReference>
<sequence>MITSEQSLPFKGEMLVLNSRRLITPFERTHSATDIIDTHGTYGTSLLSVCEESSVGVSSYRPSLNVTTTGNNRLDIFFSQINLSNVTCQKCLQKGHWTYQCKGKRKYLERESYTSKLDKKLESIEQRKSRIKSDQKRKQSSSSESSTESSSSSDEDSSVESDSSTMAETSSNSSNEAPDGSETDPSDSGSSSSTSDSSSSDSESSCEDHRIKKARK</sequence>
<dbReference type="SUPFAM" id="SSF57756">
    <property type="entry name" value="Retrovirus zinc finger-like domains"/>
    <property type="match status" value="1"/>
</dbReference>
<name>A0A8T0D1C1_9TREM</name>
<evidence type="ECO:0000313" key="2">
    <source>
        <dbReference type="EMBL" id="KAF8561689.1"/>
    </source>
</evidence>
<dbReference type="PANTHER" id="PTHR13491:SF0">
    <property type="entry name" value="ZINC FINGER CCHC DOMAIN-CONTAINING PROTEIN 10"/>
    <property type="match status" value="1"/>
</dbReference>
<evidence type="ECO:0000313" key="3">
    <source>
        <dbReference type="Proteomes" id="UP000699462"/>
    </source>
</evidence>
<proteinExistence type="predicted"/>
<dbReference type="InterPro" id="IPR039715">
    <property type="entry name" value="ZCCHC10"/>
</dbReference>
<dbReference type="PANTHER" id="PTHR13491">
    <property type="entry name" value="ZCCHC10 PROTEIN"/>
    <property type="match status" value="1"/>
</dbReference>
<dbReference type="Proteomes" id="UP000699462">
    <property type="component" value="Unassembled WGS sequence"/>
</dbReference>
<comment type="caution">
    <text evidence="2">The sequence shown here is derived from an EMBL/GenBank/DDBJ whole genome shotgun (WGS) entry which is preliminary data.</text>
</comment>
<feature type="compositionally biased region" description="Basic and acidic residues" evidence="1">
    <location>
        <begin position="124"/>
        <end position="137"/>
    </location>
</feature>
<gene>
    <name evidence="2" type="ORF">P879_10000</name>
</gene>
<organism evidence="2 3">
    <name type="scientific">Paragonimus westermani</name>
    <dbReference type="NCBI Taxonomy" id="34504"/>
    <lineage>
        <taxon>Eukaryota</taxon>
        <taxon>Metazoa</taxon>
        <taxon>Spiralia</taxon>
        <taxon>Lophotrochozoa</taxon>
        <taxon>Platyhelminthes</taxon>
        <taxon>Trematoda</taxon>
        <taxon>Digenea</taxon>
        <taxon>Plagiorchiida</taxon>
        <taxon>Troglotremata</taxon>
        <taxon>Troglotrematidae</taxon>
        <taxon>Paragonimus</taxon>
    </lineage>
</organism>
<evidence type="ECO:0000256" key="1">
    <source>
        <dbReference type="SAM" id="MobiDB-lite"/>
    </source>
</evidence>
<evidence type="ECO:0008006" key="4">
    <source>
        <dbReference type="Google" id="ProtNLM"/>
    </source>
</evidence>
<dbReference type="InterPro" id="IPR036875">
    <property type="entry name" value="Znf_CCHC_sf"/>
</dbReference>
<dbReference type="Pfam" id="PF13917">
    <property type="entry name" value="zf-CCHC_3"/>
    <property type="match status" value="1"/>
</dbReference>
<feature type="compositionally biased region" description="Low complexity" evidence="1">
    <location>
        <begin position="186"/>
        <end position="203"/>
    </location>
</feature>
<keyword evidence="3" id="KW-1185">Reference proteome</keyword>
<reference evidence="2 3" key="1">
    <citation type="submission" date="2019-07" db="EMBL/GenBank/DDBJ databases">
        <title>Annotation for the trematode Paragonimus westermani.</title>
        <authorList>
            <person name="Choi Y.-J."/>
        </authorList>
    </citation>
    <scope>NUCLEOTIDE SEQUENCE [LARGE SCALE GENOMIC DNA]</scope>
    <source>
        <strain evidence="2">180907_Pwestermani</strain>
    </source>
</reference>
<feature type="region of interest" description="Disordered" evidence="1">
    <location>
        <begin position="124"/>
        <end position="216"/>
    </location>
</feature>
<dbReference type="OrthoDB" id="437973at2759"/>
<dbReference type="GO" id="GO:0008270">
    <property type="term" value="F:zinc ion binding"/>
    <property type="evidence" value="ECO:0007669"/>
    <property type="project" value="InterPro"/>
</dbReference>
<feature type="compositionally biased region" description="Low complexity" evidence="1">
    <location>
        <begin position="140"/>
        <end position="152"/>
    </location>
</feature>
<feature type="compositionally biased region" description="Low complexity" evidence="1">
    <location>
        <begin position="160"/>
        <end position="178"/>
    </location>
</feature>
<dbReference type="EMBL" id="JTDF01021560">
    <property type="protein sequence ID" value="KAF8561689.1"/>
    <property type="molecule type" value="Genomic_DNA"/>
</dbReference>